<dbReference type="EMBL" id="CM002293">
    <property type="protein sequence ID" value="ESW17971.1"/>
    <property type="molecule type" value="Genomic_DNA"/>
</dbReference>
<feature type="region of interest" description="Disordered" evidence="1">
    <location>
        <begin position="179"/>
        <end position="207"/>
    </location>
</feature>
<feature type="compositionally biased region" description="Polar residues" evidence="1">
    <location>
        <begin position="88"/>
        <end position="97"/>
    </location>
</feature>
<dbReference type="eggNOG" id="ENOG502S4XE">
    <property type="taxonomic scope" value="Eukaryota"/>
</dbReference>
<organism evidence="3 4">
    <name type="scientific">Phaseolus vulgaris</name>
    <name type="common">Kidney bean</name>
    <name type="synonym">French bean</name>
    <dbReference type="NCBI Taxonomy" id="3885"/>
    <lineage>
        <taxon>Eukaryota</taxon>
        <taxon>Viridiplantae</taxon>
        <taxon>Streptophyta</taxon>
        <taxon>Embryophyta</taxon>
        <taxon>Tracheophyta</taxon>
        <taxon>Spermatophyta</taxon>
        <taxon>Magnoliopsida</taxon>
        <taxon>eudicotyledons</taxon>
        <taxon>Gunneridae</taxon>
        <taxon>Pentapetalae</taxon>
        <taxon>rosids</taxon>
        <taxon>fabids</taxon>
        <taxon>Fabales</taxon>
        <taxon>Fabaceae</taxon>
        <taxon>Papilionoideae</taxon>
        <taxon>50 kb inversion clade</taxon>
        <taxon>NPAAA clade</taxon>
        <taxon>indigoferoid/millettioid clade</taxon>
        <taxon>Phaseoleae</taxon>
        <taxon>Phaseolus</taxon>
    </lineage>
</organism>
<name>V7BN21_PHAVU</name>
<reference evidence="4" key="1">
    <citation type="journal article" date="2014" name="Nat. Genet.">
        <title>A reference genome for common bean and genome-wide analysis of dual domestications.</title>
        <authorList>
            <person name="Schmutz J."/>
            <person name="McClean P.E."/>
            <person name="Mamidi S."/>
            <person name="Wu G.A."/>
            <person name="Cannon S.B."/>
            <person name="Grimwood J."/>
            <person name="Jenkins J."/>
            <person name="Shu S."/>
            <person name="Song Q."/>
            <person name="Chavarro C."/>
            <person name="Torres-Torres M."/>
            <person name="Geffroy V."/>
            <person name="Moghaddam S.M."/>
            <person name="Gao D."/>
            <person name="Abernathy B."/>
            <person name="Barry K."/>
            <person name="Blair M."/>
            <person name="Brick M.A."/>
            <person name="Chovatia M."/>
            <person name="Gepts P."/>
            <person name="Goodstein D.M."/>
            <person name="Gonzales M."/>
            <person name="Hellsten U."/>
            <person name="Hyten D.L."/>
            <person name="Jia G."/>
            <person name="Kelly J.D."/>
            <person name="Kudrna D."/>
            <person name="Lee R."/>
            <person name="Richard M.M."/>
            <person name="Miklas P.N."/>
            <person name="Osorno J.M."/>
            <person name="Rodrigues J."/>
            <person name="Thareau V."/>
            <person name="Urrea C.A."/>
            <person name="Wang M."/>
            <person name="Yu Y."/>
            <person name="Zhang M."/>
            <person name="Wing R.A."/>
            <person name="Cregan P.B."/>
            <person name="Rokhsar D.S."/>
            <person name="Jackson S.A."/>
        </authorList>
    </citation>
    <scope>NUCLEOTIDE SEQUENCE [LARGE SCALE GENOMIC DNA]</scope>
    <source>
        <strain evidence="4">cv. G19833</strain>
    </source>
</reference>
<keyword evidence="4" id="KW-1185">Reference proteome</keyword>
<proteinExistence type="predicted"/>
<feature type="compositionally biased region" description="Low complexity" evidence="1">
    <location>
        <begin position="241"/>
        <end position="258"/>
    </location>
</feature>
<dbReference type="Pfam" id="PF05678">
    <property type="entry name" value="VQ"/>
    <property type="match status" value="1"/>
</dbReference>
<dbReference type="InterPro" id="IPR008889">
    <property type="entry name" value="VQ"/>
</dbReference>
<evidence type="ECO:0000259" key="2">
    <source>
        <dbReference type="Pfam" id="PF05678"/>
    </source>
</evidence>
<dbReference type="STRING" id="3885.V7BN21"/>
<feature type="region of interest" description="Disordered" evidence="1">
    <location>
        <begin position="237"/>
        <end position="276"/>
    </location>
</feature>
<dbReference type="Gramene" id="ESW17971">
    <property type="protein sequence ID" value="ESW17971"/>
    <property type="gene ID" value="PHAVU_006G002700g"/>
</dbReference>
<feature type="region of interest" description="Disordered" evidence="1">
    <location>
        <begin position="81"/>
        <end position="119"/>
    </location>
</feature>
<feature type="compositionally biased region" description="Basic residues" evidence="1">
    <location>
        <begin position="107"/>
        <end position="117"/>
    </location>
</feature>
<dbReference type="Proteomes" id="UP000000226">
    <property type="component" value="Chromosome 6"/>
</dbReference>
<evidence type="ECO:0000313" key="4">
    <source>
        <dbReference type="Proteomes" id="UP000000226"/>
    </source>
</evidence>
<dbReference type="PANTHER" id="PTHR33179">
    <property type="entry name" value="VQ MOTIF-CONTAINING PROTEIN"/>
    <property type="match status" value="1"/>
</dbReference>
<dbReference type="OrthoDB" id="1726347at2759"/>
<evidence type="ECO:0000256" key="1">
    <source>
        <dbReference type="SAM" id="MobiDB-lite"/>
    </source>
</evidence>
<gene>
    <name evidence="3" type="ORF">PHAVU_006G002700g</name>
</gene>
<feature type="domain" description="VQ" evidence="2">
    <location>
        <begin position="119"/>
        <end position="141"/>
    </location>
</feature>
<protein>
    <recommendedName>
        <fullName evidence="2">VQ domain-containing protein</fullName>
    </recommendedName>
</protein>
<dbReference type="OMA" id="NTHHGRF"/>
<evidence type="ECO:0000313" key="3">
    <source>
        <dbReference type="EMBL" id="ESW17971.1"/>
    </source>
</evidence>
<dbReference type="PhylomeDB" id="V7BN21"/>
<sequence length="276" mass="30508">MKNHHKYQPQCTTFFPSYSNQTLKSKNQKKRVFLPSSFLLPSLAMTQTMSGPNDWLQFYNQNLTSSIPDFAVTPTTTTTATVTAPSDLPNTSPSASTHLGAEGRVGKPTRRRSRASRRTPTTLLNTDTTNFRAMVQQFTGGPNAPFAPSPSPGPQALPNLLGFGFPSRPIPSLSPSPLLMSSSPPLGYHHLQQRGQPHQPQQQQHMFQQQNQHYNLYSDGGSQGEHHQHHNNNNMFFQRLSSNPMSPPTSNVVVSNNNRDGVVDLDQGPFFPNTSS</sequence>
<accession>V7BN21</accession>
<dbReference type="PANTHER" id="PTHR33179:SF29">
    <property type="entry name" value="OS06G0666400 PROTEIN"/>
    <property type="match status" value="1"/>
</dbReference>
<dbReference type="AlphaFoldDB" id="V7BN21"/>
<dbReference type="InterPro" id="IPR039609">
    <property type="entry name" value="VQ_15/22"/>
</dbReference>